<protein>
    <recommendedName>
        <fullName evidence="3">Integrase</fullName>
    </recommendedName>
</protein>
<organism evidence="1 2">
    <name type="scientific">Photobacterium toruni</name>
    <dbReference type="NCBI Taxonomy" id="1935446"/>
    <lineage>
        <taxon>Bacteria</taxon>
        <taxon>Pseudomonadati</taxon>
        <taxon>Pseudomonadota</taxon>
        <taxon>Gammaproteobacteria</taxon>
        <taxon>Vibrionales</taxon>
        <taxon>Vibrionaceae</taxon>
        <taxon>Photobacterium</taxon>
    </lineage>
</organism>
<sequence length="34" mass="4000">MINNEQHVTHLTLQGKRPATIDGYSRAFRRITHH</sequence>
<reference evidence="1 2" key="1">
    <citation type="submission" date="2017-02" db="EMBL/GenBank/DDBJ databases">
        <authorList>
            <person name="Peterson S.W."/>
        </authorList>
    </citation>
    <scope>NUCLEOTIDE SEQUENCE [LARGE SCALE GENOMIC DNA]</scope>
    <source>
        <strain evidence="1 2">CECT 9189</strain>
    </source>
</reference>
<evidence type="ECO:0000313" key="2">
    <source>
        <dbReference type="Proteomes" id="UP000191116"/>
    </source>
</evidence>
<evidence type="ECO:0008006" key="3">
    <source>
        <dbReference type="Google" id="ProtNLM"/>
    </source>
</evidence>
<evidence type="ECO:0000313" key="1">
    <source>
        <dbReference type="EMBL" id="SKA54670.1"/>
    </source>
</evidence>
<proteinExistence type="predicted"/>
<dbReference type="AlphaFoldDB" id="A0A1T4UPW6"/>
<accession>A0A1T4UPW6</accession>
<gene>
    <name evidence="1" type="ORF">CZ814_03524</name>
</gene>
<dbReference type="EMBL" id="FUWP01000028">
    <property type="protein sequence ID" value="SKA54670.1"/>
    <property type="molecule type" value="Genomic_DNA"/>
</dbReference>
<dbReference type="Proteomes" id="UP000191116">
    <property type="component" value="Unassembled WGS sequence"/>
</dbReference>
<name>A0A1T4UPW6_9GAMM</name>